<dbReference type="InterPro" id="IPR002241">
    <property type="entry name" value="Glyco_hydro_27"/>
</dbReference>
<evidence type="ECO:0000256" key="4">
    <source>
        <dbReference type="ARBA" id="ARBA00022801"/>
    </source>
</evidence>
<proteinExistence type="inferred from homology"/>
<dbReference type="OrthoDB" id="5795902at2759"/>
<dbReference type="Gene3D" id="3.20.20.70">
    <property type="entry name" value="Aldolase class I"/>
    <property type="match status" value="1"/>
</dbReference>
<dbReference type="EC" id="3.2.1.22" evidence="3 6"/>
<comment type="caution">
    <text evidence="7">The sequence shown here is derived from an EMBL/GenBank/DDBJ whole genome shotgun (WGS) entry which is preliminary data.</text>
</comment>
<dbReference type="InterPro" id="IPR017853">
    <property type="entry name" value="GH"/>
</dbReference>
<dbReference type="PANTHER" id="PTHR11452">
    <property type="entry name" value="ALPHA-GALACTOSIDASE/ALPHA-N-ACETYLGALACTOSAMINIDASE"/>
    <property type="match status" value="1"/>
</dbReference>
<dbReference type="FunFam" id="3.20.20.70:FF:000197">
    <property type="entry name" value="Alpha-galactosidase"/>
    <property type="match status" value="1"/>
</dbReference>
<dbReference type="InterPro" id="IPR013785">
    <property type="entry name" value="Aldolase_TIM"/>
</dbReference>
<evidence type="ECO:0000256" key="1">
    <source>
        <dbReference type="ARBA" id="ARBA00001255"/>
    </source>
</evidence>
<sequence length="317" mass="35225">MEQLQHLRLQPRESVIRTNAQALVDLGLADLGYSSVTVDCGWPAKNRDAQGRLQWNPTLFPSGPVALGEFIHGLGLKFGLYSGAGYLQCGSTDLPASLGYEEIDAQSFADWGGDSLKYDNCYSTSSTTMVDSDSEESQSSHRFEKMAAMLKNTGRDIAYWICQWGIGKNVPQWAAPIGQTWRMSNDIYDSWRSIWRIVNQAIPHARYSRPGAFADLDMLLVGLGGLSHEEERFHFGLWALLKSPLLIGADLADDVTPTESIEILANKEIIAINQDPLGKAAELVLRNTEEEWDLWAGIFRRDAGSSVLPTGEMQRKR</sequence>
<dbReference type="GO" id="GO:0004557">
    <property type="term" value="F:alpha-galactosidase activity"/>
    <property type="evidence" value="ECO:0007669"/>
    <property type="project" value="UniProtKB-EC"/>
</dbReference>
<evidence type="ECO:0000313" key="7">
    <source>
        <dbReference type="EMBL" id="CAI4212053.1"/>
    </source>
</evidence>
<dbReference type="SUPFAM" id="SSF51445">
    <property type="entry name" value="(Trans)glycosidases"/>
    <property type="match status" value="1"/>
</dbReference>
<keyword evidence="4 6" id="KW-0378">Hydrolase</keyword>
<evidence type="ECO:0000256" key="3">
    <source>
        <dbReference type="ARBA" id="ARBA00012755"/>
    </source>
</evidence>
<dbReference type="AlphaFoldDB" id="A0A9P1M8V9"/>
<dbReference type="PRINTS" id="PR00740">
    <property type="entry name" value="GLHYDRLASE27"/>
</dbReference>
<keyword evidence="8" id="KW-1185">Reference proteome</keyword>
<dbReference type="GO" id="GO:0005975">
    <property type="term" value="P:carbohydrate metabolic process"/>
    <property type="evidence" value="ECO:0007669"/>
    <property type="project" value="InterPro"/>
</dbReference>
<name>A0A9P1M8V9_9PEZI</name>
<comment type="similarity">
    <text evidence="2 6">Belongs to the glycosyl hydrolase 27 family.</text>
</comment>
<evidence type="ECO:0000256" key="5">
    <source>
        <dbReference type="ARBA" id="ARBA00023295"/>
    </source>
</evidence>
<dbReference type="Pfam" id="PF16499">
    <property type="entry name" value="Melibiase_2"/>
    <property type="match status" value="1"/>
</dbReference>
<accession>A0A9P1M8V9</accession>
<dbReference type="EMBL" id="CALLCH030000003">
    <property type="protein sequence ID" value="CAI4212053.1"/>
    <property type="molecule type" value="Genomic_DNA"/>
</dbReference>
<dbReference type="PANTHER" id="PTHR11452:SF75">
    <property type="entry name" value="ALPHA-GALACTOSIDASE MEL1"/>
    <property type="match status" value="1"/>
</dbReference>
<dbReference type="Proteomes" id="UP000838763">
    <property type="component" value="Unassembled WGS sequence"/>
</dbReference>
<dbReference type="CDD" id="cd14792">
    <property type="entry name" value="GH27"/>
    <property type="match status" value="1"/>
</dbReference>
<keyword evidence="5 6" id="KW-0326">Glycosidase</keyword>
<evidence type="ECO:0000256" key="6">
    <source>
        <dbReference type="RuleBase" id="RU361168"/>
    </source>
</evidence>
<comment type="catalytic activity">
    <reaction evidence="1 6">
        <text>Hydrolysis of terminal, non-reducing alpha-D-galactose residues in alpha-D-galactosides, including galactose oligosaccharides, galactomannans and galactolipids.</text>
        <dbReference type="EC" id="3.2.1.22"/>
    </reaction>
</comment>
<organism evidence="7 8">
    <name type="scientific">Parascedosporium putredinis</name>
    <dbReference type="NCBI Taxonomy" id="1442378"/>
    <lineage>
        <taxon>Eukaryota</taxon>
        <taxon>Fungi</taxon>
        <taxon>Dikarya</taxon>
        <taxon>Ascomycota</taxon>
        <taxon>Pezizomycotina</taxon>
        <taxon>Sordariomycetes</taxon>
        <taxon>Hypocreomycetidae</taxon>
        <taxon>Microascales</taxon>
        <taxon>Microascaceae</taxon>
        <taxon>Parascedosporium</taxon>
    </lineage>
</organism>
<reference evidence="7" key="1">
    <citation type="submission" date="2022-11" db="EMBL/GenBank/DDBJ databases">
        <authorList>
            <person name="Scott C."/>
            <person name="Bruce N."/>
        </authorList>
    </citation>
    <scope>NUCLEOTIDE SEQUENCE</scope>
</reference>
<evidence type="ECO:0000313" key="8">
    <source>
        <dbReference type="Proteomes" id="UP000838763"/>
    </source>
</evidence>
<protein>
    <recommendedName>
        <fullName evidence="3 6">Alpha-galactosidase</fullName>
        <ecNumber evidence="3 6">3.2.1.22</ecNumber>
    </recommendedName>
    <alternativeName>
        <fullName evidence="6">Melibiase</fullName>
    </alternativeName>
</protein>
<evidence type="ECO:0000256" key="2">
    <source>
        <dbReference type="ARBA" id="ARBA00009743"/>
    </source>
</evidence>
<gene>
    <name evidence="7" type="ORF">PPNO1_LOCUS1823</name>
</gene>
<keyword evidence="6" id="KW-1015">Disulfide bond</keyword>